<dbReference type="RefSeq" id="WP_210432960.1">
    <property type="nucleotide sequence ID" value="NZ_ATYG01000052.1"/>
</dbReference>
<reference evidence="1 2" key="1">
    <citation type="submission" date="2020-07" db="EMBL/GenBank/DDBJ databases">
        <title>Genomic Encyclopedia of Type Strains, Phase III (KMG-III): the genomes of soil and plant-associated and newly described type strains.</title>
        <authorList>
            <person name="Whitman W."/>
        </authorList>
    </citation>
    <scope>NUCLEOTIDE SEQUENCE [LARGE SCALE GENOMIC DNA]</scope>
    <source>
        <strain evidence="1 2">DSM 11255</strain>
    </source>
</reference>
<gene>
    <name evidence="1" type="ORF">HDG70_000423</name>
</gene>
<evidence type="ECO:0008006" key="3">
    <source>
        <dbReference type="Google" id="ProtNLM"/>
    </source>
</evidence>
<protein>
    <recommendedName>
        <fullName evidence="3">Transposase</fullName>
    </recommendedName>
</protein>
<keyword evidence="2" id="KW-1185">Reference proteome</keyword>
<evidence type="ECO:0000313" key="2">
    <source>
        <dbReference type="Proteomes" id="UP000604066"/>
    </source>
</evidence>
<comment type="caution">
    <text evidence="1">The sequence shown here is derived from an EMBL/GenBank/DDBJ whole genome shotgun (WGS) entry which is preliminary data.</text>
</comment>
<accession>A0ABX2R6B9</accession>
<organism evidence="1 2">
    <name type="scientific">Carboxydothermus ferrireducens DSM 11255</name>
    <dbReference type="NCBI Taxonomy" id="1119529"/>
    <lineage>
        <taxon>Bacteria</taxon>
        <taxon>Bacillati</taxon>
        <taxon>Bacillota</taxon>
        <taxon>Clostridia</taxon>
        <taxon>Thermoanaerobacterales</taxon>
        <taxon>Thermoanaerobacteraceae</taxon>
        <taxon>Carboxydothermus</taxon>
    </lineage>
</organism>
<sequence length="67" mass="8124">MMIFYDFGLSVREYARRGKKNDFPDVDICPHCKGHIRLLRHGFYNRNAITNNNFFHPYLPLEMSFLW</sequence>
<dbReference type="EMBL" id="JACCBS010000001">
    <property type="protein sequence ID" value="NYE56717.1"/>
    <property type="molecule type" value="Genomic_DNA"/>
</dbReference>
<evidence type="ECO:0000313" key="1">
    <source>
        <dbReference type="EMBL" id="NYE56717.1"/>
    </source>
</evidence>
<dbReference type="Proteomes" id="UP000604066">
    <property type="component" value="Unassembled WGS sequence"/>
</dbReference>
<name>A0ABX2R6B9_9THEO</name>
<proteinExistence type="predicted"/>